<dbReference type="Pfam" id="PF14137">
    <property type="entry name" value="DUF4304"/>
    <property type="match status" value="1"/>
</dbReference>
<organism evidence="1 2">
    <name type="scientific">Aporhodopirellula rubra</name>
    <dbReference type="NCBI Taxonomy" id="980271"/>
    <lineage>
        <taxon>Bacteria</taxon>
        <taxon>Pseudomonadati</taxon>
        <taxon>Planctomycetota</taxon>
        <taxon>Planctomycetia</taxon>
        <taxon>Pirellulales</taxon>
        <taxon>Pirellulaceae</taxon>
        <taxon>Aporhodopirellula</taxon>
    </lineage>
</organism>
<keyword evidence="2" id="KW-1185">Reference proteome</keyword>
<proteinExistence type="predicted"/>
<dbReference type="InterPro" id="IPR025412">
    <property type="entry name" value="DUF4304"/>
</dbReference>
<sequence>MAKSPAQSKFDDIVKRAVTPVMKPYGFKKKSVTYRRRNGTVVQVVNLQSSSDSTAFEKLFYINVGLAFDEICALTGLEIKDDAHDYDCDQRGFRCRLENLDDDAPHRWCVSAEEDYSVDDELAIAVQKLAANLAVIDSLEAFSHHHWFDTSSPTNIHAQTHYLLGKPDESWNTILKICSRFPDRPKLAAPAFWVADCSLPGLADRLP</sequence>
<gene>
    <name evidence="1" type="ORF">FHS27_006437</name>
</gene>
<reference evidence="1 2" key="1">
    <citation type="submission" date="2020-08" db="EMBL/GenBank/DDBJ databases">
        <title>Genomic Encyclopedia of Type Strains, Phase III (KMG-III): the genomes of soil and plant-associated and newly described type strains.</title>
        <authorList>
            <person name="Whitman W."/>
        </authorList>
    </citation>
    <scope>NUCLEOTIDE SEQUENCE [LARGE SCALE GENOMIC DNA]</scope>
    <source>
        <strain evidence="1 2">CECT 8075</strain>
    </source>
</reference>
<protein>
    <recommendedName>
        <fullName evidence="3">DUF4304 domain-containing protein</fullName>
    </recommendedName>
</protein>
<dbReference type="EMBL" id="JACHXU010000044">
    <property type="protein sequence ID" value="MBB3210589.1"/>
    <property type="molecule type" value="Genomic_DNA"/>
</dbReference>
<dbReference type="RefSeq" id="WP_184310010.1">
    <property type="nucleotide sequence ID" value="NZ_JACHXU010000044.1"/>
</dbReference>
<dbReference type="AlphaFoldDB" id="A0A7W5E6E6"/>
<evidence type="ECO:0000313" key="2">
    <source>
        <dbReference type="Proteomes" id="UP000536179"/>
    </source>
</evidence>
<comment type="caution">
    <text evidence="1">The sequence shown here is derived from an EMBL/GenBank/DDBJ whole genome shotgun (WGS) entry which is preliminary data.</text>
</comment>
<name>A0A7W5E6E6_9BACT</name>
<accession>A0A7W5E6E6</accession>
<dbReference type="Proteomes" id="UP000536179">
    <property type="component" value="Unassembled WGS sequence"/>
</dbReference>
<evidence type="ECO:0008006" key="3">
    <source>
        <dbReference type="Google" id="ProtNLM"/>
    </source>
</evidence>
<evidence type="ECO:0000313" key="1">
    <source>
        <dbReference type="EMBL" id="MBB3210589.1"/>
    </source>
</evidence>